<accession>A0A4Y2IDJ0</accession>
<keyword evidence="2" id="KW-1185">Reference proteome</keyword>
<dbReference type="Proteomes" id="UP000499080">
    <property type="component" value="Unassembled WGS sequence"/>
</dbReference>
<gene>
    <name evidence="1" type="ORF">AVEN_62810_1</name>
</gene>
<comment type="caution">
    <text evidence="1">The sequence shown here is derived from an EMBL/GenBank/DDBJ whole genome shotgun (WGS) entry which is preliminary data.</text>
</comment>
<dbReference type="AlphaFoldDB" id="A0A4Y2IDJ0"/>
<reference evidence="1 2" key="1">
    <citation type="journal article" date="2019" name="Sci. Rep.">
        <title>Orb-weaving spider Araneus ventricosus genome elucidates the spidroin gene catalogue.</title>
        <authorList>
            <person name="Kono N."/>
            <person name="Nakamura H."/>
            <person name="Ohtoshi R."/>
            <person name="Moran D.A.P."/>
            <person name="Shinohara A."/>
            <person name="Yoshida Y."/>
            <person name="Fujiwara M."/>
            <person name="Mori M."/>
            <person name="Tomita M."/>
            <person name="Arakawa K."/>
        </authorList>
    </citation>
    <scope>NUCLEOTIDE SEQUENCE [LARGE SCALE GENOMIC DNA]</scope>
</reference>
<proteinExistence type="predicted"/>
<organism evidence="1 2">
    <name type="scientific">Araneus ventricosus</name>
    <name type="common">Orbweaver spider</name>
    <name type="synonym">Epeira ventricosa</name>
    <dbReference type="NCBI Taxonomy" id="182803"/>
    <lineage>
        <taxon>Eukaryota</taxon>
        <taxon>Metazoa</taxon>
        <taxon>Ecdysozoa</taxon>
        <taxon>Arthropoda</taxon>
        <taxon>Chelicerata</taxon>
        <taxon>Arachnida</taxon>
        <taxon>Araneae</taxon>
        <taxon>Araneomorphae</taxon>
        <taxon>Entelegynae</taxon>
        <taxon>Araneoidea</taxon>
        <taxon>Araneidae</taxon>
        <taxon>Araneus</taxon>
    </lineage>
</organism>
<dbReference type="EMBL" id="BGPR01002575">
    <property type="protein sequence ID" value="GBM75734.1"/>
    <property type="molecule type" value="Genomic_DNA"/>
</dbReference>
<evidence type="ECO:0000313" key="1">
    <source>
        <dbReference type="EMBL" id="GBM75734.1"/>
    </source>
</evidence>
<protein>
    <submittedName>
        <fullName evidence="1">Uncharacterized protein</fullName>
    </submittedName>
</protein>
<name>A0A4Y2IDJ0_ARAVE</name>
<sequence length="121" mass="13264">MLSVLFPVITVLLESSWNKALFFILLFGLHSRTPTGRFLTYTYVSPQRSNGVVLRSSRSLNSAVVAQSLATSLLRPIGGTTLGALDPGVPVNFGTDRPPQARVREILGREEARWDFGCCAR</sequence>
<evidence type="ECO:0000313" key="2">
    <source>
        <dbReference type="Proteomes" id="UP000499080"/>
    </source>
</evidence>